<dbReference type="SUPFAM" id="SSF57701">
    <property type="entry name" value="Zn2/Cys6 DNA-binding domain"/>
    <property type="match status" value="1"/>
</dbReference>
<dbReference type="OrthoDB" id="5394557at2759"/>
<proteinExistence type="predicted"/>
<dbReference type="AlphaFoldDB" id="A0A6H0Y4F4"/>
<dbReference type="SMART" id="SM00066">
    <property type="entry name" value="GAL4"/>
    <property type="match status" value="1"/>
</dbReference>
<dbReference type="InterPro" id="IPR007219">
    <property type="entry name" value="XnlR_reg_dom"/>
</dbReference>
<dbReference type="InterPro" id="IPR036864">
    <property type="entry name" value="Zn2-C6_fun-type_DNA-bd_sf"/>
</dbReference>
<dbReference type="EMBL" id="CP051143">
    <property type="protein sequence ID" value="QIX01490.1"/>
    <property type="molecule type" value="Genomic_DNA"/>
</dbReference>
<keyword evidence="5" id="KW-1185">Reference proteome</keyword>
<feature type="domain" description="Zn(2)-C6 fungal-type" evidence="3">
    <location>
        <begin position="10"/>
        <end position="40"/>
    </location>
</feature>
<accession>A0A6H0Y4F4</accession>
<dbReference type="Gene3D" id="4.10.240.10">
    <property type="entry name" value="Zn(2)-C6 fungal-type DNA-binding domain"/>
    <property type="match status" value="1"/>
</dbReference>
<dbReference type="GO" id="GO:0003677">
    <property type="term" value="F:DNA binding"/>
    <property type="evidence" value="ECO:0007669"/>
    <property type="project" value="InterPro"/>
</dbReference>
<dbReference type="Pfam" id="PF04082">
    <property type="entry name" value="Fungal_trans"/>
    <property type="match status" value="1"/>
</dbReference>
<keyword evidence="2" id="KW-0539">Nucleus</keyword>
<gene>
    <name evidence="4" type="ORF">AMS68_007007</name>
</gene>
<organism evidence="4 5">
    <name type="scientific">Peltaster fructicola</name>
    <dbReference type="NCBI Taxonomy" id="286661"/>
    <lineage>
        <taxon>Eukaryota</taxon>
        <taxon>Fungi</taxon>
        <taxon>Dikarya</taxon>
        <taxon>Ascomycota</taxon>
        <taxon>Pezizomycotina</taxon>
        <taxon>Dothideomycetes</taxon>
        <taxon>Dothideomycetes incertae sedis</taxon>
        <taxon>Peltaster</taxon>
    </lineage>
</organism>
<evidence type="ECO:0000256" key="2">
    <source>
        <dbReference type="ARBA" id="ARBA00023242"/>
    </source>
</evidence>
<dbReference type="Pfam" id="PF00172">
    <property type="entry name" value="Zn_clus"/>
    <property type="match status" value="1"/>
</dbReference>
<dbReference type="SMART" id="SM00906">
    <property type="entry name" value="Fungal_trans"/>
    <property type="match status" value="1"/>
</dbReference>
<reference evidence="4 5" key="1">
    <citation type="journal article" date="2016" name="Sci. Rep.">
        <title>Peltaster fructicola genome reveals evolution from an invasive phytopathogen to an ectophytic parasite.</title>
        <authorList>
            <person name="Xu C."/>
            <person name="Chen H."/>
            <person name="Gleason M.L."/>
            <person name="Xu J.R."/>
            <person name="Liu H."/>
            <person name="Zhang R."/>
            <person name="Sun G."/>
        </authorList>
    </citation>
    <scope>NUCLEOTIDE SEQUENCE [LARGE SCALE GENOMIC DNA]</scope>
    <source>
        <strain evidence="4 5">LNHT1506</strain>
    </source>
</reference>
<dbReference type="InterPro" id="IPR050987">
    <property type="entry name" value="AtrR-like"/>
</dbReference>
<dbReference type="InterPro" id="IPR001138">
    <property type="entry name" value="Zn2Cys6_DnaBD"/>
</dbReference>
<sequence length="490" mass="54817">MAVSRSIALACEGCRKKKIKCSGEPAPCIGCDHSKIQCHFSGYVKPRKTPVRSSRRITGLERRLEQIEELLRSNARSTPSSRVEDDRPATILRNIEGHGRSIMSEQLLSTAQPSVEHSGSNGRECLPPMEEAIKMATEYFATTNKVLPLFEESYLMPIFRIEFSTLTSSSGAIWAALNLVLGLNYQYRAASIEHSGSDDQIKAMALLDNACKVIDDFSAARIPCVLTAQVLLAIAEMFRASPTPQRSSMYIALAVRQFYHLGLHRPTSTLWSDELQSSVCFRLFWAAYTIDRDINLRLDQPPMLTEADFVFARPVECSSDVGRVGYIKSRAGTEIAILKQQVDLAVIQDTCYHKLRIARGEYRDDESLKVAGCELAIALESWLDSVGVDFTPESLTNSFSQAEAVALMVMYARYFNTLTTAHRLAYWAVEELENYKSSFENLATDSCPSQAICVKRARQLLQLFPVLPKGNVPAQWYVYVHVTPLFHSQA</sequence>
<dbReference type="PROSITE" id="PS50048">
    <property type="entry name" value="ZN2_CY6_FUNGAL_2"/>
    <property type="match status" value="1"/>
</dbReference>
<dbReference type="GO" id="GO:0000981">
    <property type="term" value="F:DNA-binding transcription factor activity, RNA polymerase II-specific"/>
    <property type="evidence" value="ECO:0007669"/>
    <property type="project" value="InterPro"/>
</dbReference>
<dbReference type="PROSITE" id="PS00463">
    <property type="entry name" value="ZN2_CY6_FUNGAL_1"/>
    <property type="match status" value="1"/>
</dbReference>
<dbReference type="GO" id="GO:0006351">
    <property type="term" value="P:DNA-templated transcription"/>
    <property type="evidence" value="ECO:0007669"/>
    <property type="project" value="InterPro"/>
</dbReference>
<dbReference type="Proteomes" id="UP000503462">
    <property type="component" value="Chromosome 5"/>
</dbReference>
<evidence type="ECO:0000313" key="4">
    <source>
        <dbReference type="EMBL" id="QIX01490.1"/>
    </source>
</evidence>
<evidence type="ECO:0000313" key="5">
    <source>
        <dbReference type="Proteomes" id="UP000503462"/>
    </source>
</evidence>
<protein>
    <recommendedName>
        <fullName evidence="3">Zn(2)-C6 fungal-type domain-containing protein</fullName>
    </recommendedName>
</protein>
<dbReference type="GO" id="GO:0008270">
    <property type="term" value="F:zinc ion binding"/>
    <property type="evidence" value="ECO:0007669"/>
    <property type="project" value="InterPro"/>
</dbReference>
<dbReference type="PANTHER" id="PTHR46910">
    <property type="entry name" value="TRANSCRIPTION FACTOR PDR1"/>
    <property type="match status" value="1"/>
</dbReference>
<dbReference type="CDD" id="cd12148">
    <property type="entry name" value="fungal_TF_MHR"/>
    <property type="match status" value="1"/>
</dbReference>
<dbReference type="CDD" id="cd00067">
    <property type="entry name" value="GAL4"/>
    <property type="match status" value="1"/>
</dbReference>
<keyword evidence="1" id="KW-0479">Metal-binding</keyword>
<evidence type="ECO:0000256" key="1">
    <source>
        <dbReference type="ARBA" id="ARBA00022723"/>
    </source>
</evidence>
<name>A0A6H0Y4F4_9PEZI</name>
<evidence type="ECO:0000259" key="3">
    <source>
        <dbReference type="PROSITE" id="PS50048"/>
    </source>
</evidence>
<dbReference type="PANTHER" id="PTHR46910:SF25">
    <property type="entry name" value="ABC-TRANSPORTER-REGULATING TRANSCRIPTION FACTOR"/>
    <property type="match status" value="1"/>
</dbReference>